<dbReference type="Pfam" id="PF08448">
    <property type="entry name" value="PAS_4"/>
    <property type="match status" value="1"/>
</dbReference>
<dbReference type="Proteomes" id="UP000052946">
    <property type="component" value="Unassembled WGS sequence"/>
</dbReference>
<dbReference type="AlphaFoldDB" id="A0A0U9H663"/>
<dbReference type="SUPFAM" id="SSF55073">
    <property type="entry name" value="Nucleotide cyclase"/>
    <property type="match status" value="1"/>
</dbReference>
<organism evidence="2 3">
    <name type="scientific">Oceanobacillus picturae</name>
    <dbReference type="NCBI Taxonomy" id="171693"/>
    <lineage>
        <taxon>Bacteria</taxon>
        <taxon>Bacillati</taxon>
        <taxon>Bacillota</taxon>
        <taxon>Bacilli</taxon>
        <taxon>Bacillales</taxon>
        <taxon>Bacillaceae</taxon>
        <taxon>Oceanobacillus</taxon>
    </lineage>
</organism>
<feature type="domain" description="GGDEF" evidence="1">
    <location>
        <begin position="197"/>
        <end position="330"/>
    </location>
</feature>
<dbReference type="Gene3D" id="3.30.450.20">
    <property type="entry name" value="PAS domain"/>
    <property type="match status" value="1"/>
</dbReference>
<dbReference type="NCBIfam" id="TIGR00254">
    <property type="entry name" value="GGDEF"/>
    <property type="match status" value="1"/>
</dbReference>
<dbReference type="PROSITE" id="PS50887">
    <property type="entry name" value="GGDEF"/>
    <property type="match status" value="1"/>
</dbReference>
<accession>A0A0U9H663</accession>
<proteinExistence type="predicted"/>
<dbReference type="EMBL" id="BBXV01000024">
    <property type="protein sequence ID" value="GAQ18174.1"/>
    <property type="molecule type" value="Genomic_DNA"/>
</dbReference>
<dbReference type="InterPro" id="IPR013656">
    <property type="entry name" value="PAS_4"/>
</dbReference>
<evidence type="ECO:0000313" key="3">
    <source>
        <dbReference type="Proteomes" id="UP000052946"/>
    </source>
</evidence>
<dbReference type="Pfam" id="PF00990">
    <property type="entry name" value="GGDEF"/>
    <property type="match status" value="1"/>
</dbReference>
<dbReference type="InterPro" id="IPR029787">
    <property type="entry name" value="Nucleotide_cyclase"/>
</dbReference>
<dbReference type="SMART" id="SM00267">
    <property type="entry name" value="GGDEF"/>
    <property type="match status" value="1"/>
</dbReference>
<dbReference type="PANTHER" id="PTHR45138:SF9">
    <property type="entry name" value="DIGUANYLATE CYCLASE DGCM-RELATED"/>
    <property type="match status" value="1"/>
</dbReference>
<dbReference type="CDD" id="cd01949">
    <property type="entry name" value="GGDEF"/>
    <property type="match status" value="1"/>
</dbReference>
<dbReference type="PANTHER" id="PTHR45138">
    <property type="entry name" value="REGULATORY COMPONENTS OF SENSORY TRANSDUCTION SYSTEM"/>
    <property type="match status" value="1"/>
</dbReference>
<dbReference type="InterPro" id="IPR050469">
    <property type="entry name" value="Diguanylate_Cyclase"/>
</dbReference>
<dbReference type="InterPro" id="IPR043128">
    <property type="entry name" value="Rev_trsase/Diguanyl_cyclase"/>
</dbReference>
<name>A0A0U9H663_9BACI</name>
<comment type="caution">
    <text evidence="2">The sequence shown here is derived from an EMBL/GenBank/DDBJ whole genome shotgun (WGS) entry which is preliminary data.</text>
</comment>
<dbReference type="InterPro" id="IPR000160">
    <property type="entry name" value="GGDEF_dom"/>
</dbReference>
<dbReference type="Gene3D" id="3.30.70.270">
    <property type="match status" value="1"/>
</dbReference>
<dbReference type="Pfam" id="PF16927">
    <property type="entry name" value="HisKA_7TM"/>
    <property type="match status" value="1"/>
</dbReference>
<dbReference type="GO" id="GO:0052621">
    <property type="term" value="F:diguanylate cyclase activity"/>
    <property type="evidence" value="ECO:0007669"/>
    <property type="project" value="TreeGrafter"/>
</dbReference>
<sequence length="337" mass="38245">MLTAFLYLIGATPSGIDPVPMVLWITSLLYLWAISSSRLFTITPIAKNAIFNSINNGVMVLDESLKLIEFNEAGEVLFPELHVSMYGMNAEKVWLALTGEDLPTELRVANYTGEVEVELSGRKDKRIYQVRTASLQATLNSKREGLLWIFTDVTEVKKLQVQLEYQAYYDELTQVLNRRAFFERCEQEYTKARDSGTAFTVILLDVDYFKRVNDTYGHYVGDQLLKHVAQFYQEQLQDMLFARYGGEEFIIGLKGMTATDGEVLADHLRQSISNKPLTTEEAMISVTVSSGVAEATFEVGETLQRILNHADKALYRAKQDGRNRVRVYEGLSRETVD</sequence>
<evidence type="ECO:0000313" key="2">
    <source>
        <dbReference type="EMBL" id="GAQ18174.1"/>
    </source>
</evidence>
<reference evidence="2 3" key="2">
    <citation type="journal article" date="2016" name="Genome Announc.">
        <title>Draft Genome Sequence of Oceanobacillus picturae Heshi-B3, Isolated from Fermented Rice Bran in a Traditional Japanese Seafood Dish.</title>
        <authorList>
            <person name="Akuzawa S."/>
            <person name="Nagaoka J."/>
            <person name="Kanekatsu M."/>
            <person name="Kanesaki Y."/>
            <person name="Suzuki T."/>
        </authorList>
    </citation>
    <scope>NUCLEOTIDE SEQUENCE [LARGE SCALE GENOMIC DNA]</scope>
    <source>
        <strain evidence="2 3">Heshi-B3</strain>
    </source>
</reference>
<dbReference type="InterPro" id="IPR035965">
    <property type="entry name" value="PAS-like_dom_sf"/>
</dbReference>
<dbReference type="SUPFAM" id="SSF55785">
    <property type="entry name" value="PYP-like sensor domain (PAS domain)"/>
    <property type="match status" value="1"/>
</dbReference>
<gene>
    <name evidence="2" type="ORF">OPHB3_2113</name>
</gene>
<reference evidence="3" key="1">
    <citation type="submission" date="2015-07" db="EMBL/GenBank/DDBJ databases">
        <title>Draft Genome Sequence of Oceanobacillus picturae Heshi-B3 that Was Isolated from Fermented Rice Bran with Aging Salted Mackerel, Which Was Named Heshiko as Traditional Fermented Seafood in Japan.</title>
        <authorList>
            <person name="Akuzawa S."/>
            <person name="Nakagawa J."/>
            <person name="Kanekatsu T."/>
            <person name="Kanesaki Y."/>
            <person name="Suzuki T."/>
        </authorList>
    </citation>
    <scope>NUCLEOTIDE SEQUENCE [LARGE SCALE GENOMIC DNA]</scope>
    <source>
        <strain evidence="3">Heshi-B3</strain>
    </source>
</reference>
<dbReference type="InterPro" id="IPR031621">
    <property type="entry name" value="HisKA_7TM"/>
</dbReference>
<protein>
    <submittedName>
        <fullName evidence="2">Diguanylate cyclase</fullName>
    </submittedName>
</protein>
<dbReference type="FunFam" id="3.30.70.270:FF:000001">
    <property type="entry name" value="Diguanylate cyclase domain protein"/>
    <property type="match status" value="1"/>
</dbReference>
<evidence type="ECO:0000259" key="1">
    <source>
        <dbReference type="PROSITE" id="PS50887"/>
    </source>
</evidence>